<gene>
    <name evidence="4" type="ORF">BegalDRAFT_0882</name>
</gene>
<keyword evidence="5" id="KW-1185">Reference proteome</keyword>
<evidence type="ECO:0000313" key="5">
    <source>
        <dbReference type="Proteomes" id="UP000005744"/>
    </source>
</evidence>
<accession>I3CDU7</accession>
<evidence type="ECO:0000256" key="2">
    <source>
        <dbReference type="SAM" id="SignalP"/>
    </source>
</evidence>
<organism evidence="4 5">
    <name type="scientific">Beggiatoa alba B18LD</name>
    <dbReference type="NCBI Taxonomy" id="395493"/>
    <lineage>
        <taxon>Bacteria</taxon>
        <taxon>Pseudomonadati</taxon>
        <taxon>Pseudomonadota</taxon>
        <taxon>Gammaproteobacteria</taxon>
        <taxon>Thiotrichales</taxon>
        <taxon>Thiotrichaceae</taxon>
        <taxon>Beggiatoa</taxon>
    </lineage>
</organism>
<dbReference type="eggNOG" id="COG0457">
    <property type="taxonomic scope" value="Bacteria"/>
</dbReference>
<dbReference type="Pfam" id="PF13181">
    <property type="entry name" value="TPR_8"/>
    <property type="match status" value="1"/>
</dbReference>
<dbReference type="Pfam" id="PF12770">
    <property type="entry name" value="CHAT"/>
    <property type="match status" value="1"/>
</dbReference>
<sequence>MKYIAYCFLLSLFCHTVLSAEAEITDFIQPYEQNARLFFQQGQYEQAVQQWQQRLNTEKLSVPQKIDILSQLAQAYQAMGLSQKAIDALQQALTLANNDKLRLTALYVGLSDLALATRQERLARDYADRSLFNIPDNASQRLRATVLNNHANVLTVEAYYTDAIDIYTQSLHNAQQADDPILSIRILINRAHAYWKNTQIPQALDSLKLAYDTLNQFPSQYTKAFNLISIGELTQRILQTQKNPDGVTLAYNSLNTALSLAEQLKDNRLQSYAKGYLGQLYERENRLADAQKLTQQAIFFAQQSHIPEILYRWQWQLGRILAKQNQINDAIPTYRQAIAQLQPIRQEIAFGYRNTTQSFRDTISPLYFELADLLLQTAKTAENKKIWLDEARDTIEKLKTVELQDYFQDECVTNSQAKQRILDTGIPHTAVIYPILLNNRIEMLLSLPDGIQQFTIPFTQNALKDEVNEFRFELETRNTTDYLPYAQRLYNWLIRPLEAELQKQAINTLVLIPDGVLRTIPLATLHDGKQFLIERYAVVTTLGLTLTDPKPIDKKQLNVLLTGLSEGVQGYPALSNINQEINILKQLYGDKANILMNREFTVANFSNALNITPYNVVHIASHGQFNSDPQKTFLLTYDGRLDMNRLEKVIRLNNLRNEPMELLTLSACQTAVGDDQAALGLASIALKAGARSALATLWSIDDQATTQLIAEFYRQLQKEGMSKAKALQNAQLFMLKQEKYRHPAFWAAFLMIGNWL</sequence>
<feature type="signal peptide" evidence="2">
    <location>
        <begin position="1"/>
        <end position="22"/>
    </location>
</feature>
<name>I3CDU7_9GAMM</name>
<feature type="domain" description="CHAT" evidence="3">
    <location>
        <begin position="484"/>
        <end position="754"/>
    </location>
</feature>
<dbReference type="Proteomes" id="UP000005744">
    <property type="component" value="Unassembled WGS sequence"/>
</dbReference>
<evidence type="ECO:0000313" key="4">
    <source>
        <dbReference type="EMBL" id="EIJ41790.1"/>
    </source>
</evidence>
<dbReference type="RefSeq" id="WP_002684058.1">
    <property type="nucleotide sequence ID" value="NZ_JH600070.1"/>
</dbReference>
<dbReference type="OrthoDB" id="5558589at2"/>
<dbReference type="SMART" id="SM00028">
    <property type="entry name" value="TPR"/>
    <property type="match status" value="5"/>
</dbReference>
<reference evidence="4 5" key="1">
    <citation type="submission" date="2011-11" db="EMBL/GenBank/DDBJ databases">
        <title>Improved High-Quality Draft sequence of Beggiatoa alba B18lD.</title>
        <authorList>
            <consortium name="US DOE Joint Genome Institute"/>
            <person name="Lucas S."/>
            <person name="Han J."/>
            <person name="Lapidus A."/>
            <person name="Cheng J.-F."/>
            <person name="Goodwin L."/>
            <person name="Pitluck S."/>
            <person name="Peters L."/>
            <person name="Mikhailova N."/>
            <person name="Held B."/>
            <person name="Detter J.C."/>
            <person name="Han C."/>
            <person name="Tapia R."/>
            <person name="Land M."/>
            <person name="Hauser L."/>
            <person name="Kyrpides N."/>
            <person name="Ivanova N."/>
            <person name="Pagani I."/>
            <person name="Samuel K."/>
            <person name="Teske A."/>
            <person name="Mueller J."/>
            <person name="Woyke T."/>
        </authorList>
    </citation>
    <scope>NUCLEOTIDE SEQUENCE [LARGE SCALE GENOMIC DNA]</scope>
    <source>
        <strain evidence="4 5">B18LD</strain>
    </source>
</reference>
<protein>
    <recommendedName>
        <fullName evidence="3">CHAT domain-containing protein</fullName>
    </recommendedName>
</protein>
<dbReference type="Gene3D" id="1.25.40.10">
    <property type="entry name" value="Tetratricopeptide repeat domain"/>
    <property type="match status" value="2"/>
</dbReference>
<evidence type="ECO:0000256" key="1">
    <source>
        <dbReference type="PROSITE-ProRule" id="PRU00339"/>
    </source>
</evidence>
<dbReference type="HOGENOM" id="CLU_002404_0_0_6"/>
<dbReference type="PANTHER" id="PTHR10098">
    <property type="entry name" value="RAPSYN-RELATED"/>
    <property type="match status" value="1"/>
</dbReference>
<dbReference type="EMBL" id="JH600070">
    <property type="protein sequence ID" value="EIJ41790.1"/>
    <property type="molecule type" value="Genomic_DNA"/>
</dbReference>
<feature type="repeat" description="TPR" evidence="1">
    <location>
        <begin position="66"/>
        <end position="99"/>
    </location>
</feature>
<dbReference type="InterPro" id="IPR011990">
    <property type="entry name" value="TPR-like_helical_dom_sf"/>
</dbReference>
<dbReference type="AlphaFoldDB" id="I3CDU7"/>
<feature type="chain" id="PRO_5003668790" description="CHAT domain-containing protein" evidence="2">
    <location>
        <begin position="23"/>
        <end position="756"/>
    </location>
</feature>
<dbReference type="InterPro" id="IPR024983">
    <property type="entry name" value="CHAT_dom"/>
</dbReference>
<dbReference type="PANTHER" id="PTHR10098:SF112">
    <property type="entry name" value="SLR0380 PROTEIN"/>
    <property type="match status" value="1"/>
</dbReference>
<dbReference type="SUPFAM" id="SSF48452">
    <property type="entry name" value="TPR-like"/>
    <property type="match status" value="2"/>
</dbReference>
<evidence type="ECO:0000259" key="3">
    <source>
        <dbReference type="Pfam" id="PF12770"/>
    </source>
</evidence>
<keyword evidence="1" id="KW-0802">TPR repeat</keyword>
<proteinExistence type="predicted"/>
<dbReference type="InterPro" id="IPR019734">
    <property type="entry name" value="TPR_rpt"/>
</dbReference>
<keyword evidence="2" id="KW-0732">Signal</keyword>
<dbReference type="PROSITE" id="PS50005">
    <property type="entry name" value="TPR"/>
    <property type="match status" value="1"/>
</dbReference>
<dbReference type="STRING" id="395493.BegalDRAFT_0882"/>
<dbReference type="eggNOG" id="COG4995">
    <property type="taxonomic scope" value="Bacteria"/>
</dbReference>